<feature type="non-terminal residue" evidence="2">
    <location>
        <position position="1"/>
    </location>
</feature>
<keyword evidence="1" id="KW-1133">Transmembrane helix</keyword>
<keyword evidence="1" id="KW-0472">Membrane</keyword>
<evidence type="ECO:0000313" key="3">
    <source>
        <dbReference type="Proteomes" id="UP001642360"/>
    </source>
</evidence>
<feature type="transmembrane region" description="Helical" evidence="1">
    <location>
        <begin position="49"/>
        <end position="70"/>
    </location>
</feature>
<dbReference type="PANTHER" id="PTHR36063:SF1">
    <property type="entry name" value="ARABIDOPSIS THALIANA GENOMIC DNA, CHROMOSOME 5, P1 CLONE:MOK16"/>
    <property type="match status" value="1"/>
</dbReference>
<accession>A0ABC8UQD5</accession>
<dbReference type="PANTHER" id="PTHR36063">
    <property type="entry name" value="ARABIDOPSIS THALIANA GENOMIC DNA, CHROMOSOME 5, P1 CLONE:MOK16"/>
    <property type="match status" value="1"/>
</dbReference>
<gene>
    <name evidence="2" type="ORF">ILEXP_LOCUS53529</name>
</gene>
<evidence type="ECO:0000256" key="1">
    <source>
        <dbReference type="SAM" id="Phobius"/>
    </source>
</evidence>
<sequence>MGKEMGFIHNWAEVGPAPLISRLKPSNAPKLDTIAEEGSESFDFVHKKVLFLLPVFLSFMSYLVINRYAIV</sequence>
<name>A0ABC8UQD5_9AQUA</name>
<reference evidence="2 3" key="1">
    <citation type="submission" date="2024-02" db="EMBL/GenBank/DDBJ databases">
        <authorList>
            <person name="Vignale AGUSTIN F."/>
            <person name="Sosa J E."/>
            <person name="Modenutti C."/>
        </authorList>
    </citation>
    <scope>NUCLEOTIDE SEQUENCE [LARGE SCALE GENOMIC DNA]</scope>
</reference>
<evidence type="ECO:0000313" key="2">
    <source>
        <dbReference type="EMBL" id="CAK9183273.1"/>
    </source>
</evidence>
<keyword evidence="3" id="KW-1185">Reference proteome</keyword>
<proteinExistence type="predicted"/>
<keyword evidence="1" id="KW-0812">Transmembrane</keyword>
<dbReference type="Proteomes" id="UP001642360">
    <property type="component" value="Unassembled WGS sequence"/>
</dbReference>
<comment type="caution">
    <text evidence="2">The sequence shown here is derived from an EMBL/GenBank/DDBJ whole genome shotgun (WGS) entry which is preliminary data.</text>
</comment>
<dbReference type="EMBL" id="CAUOFW020008598">
    <property type="protein sequence ID" value="CAK9183273.1"/>
    <property type="molecule type" value="Genomic_DNA"/>
</dbReference>
<dbReference type="AlphaFoldDB" id="A0ABC8UQD5"/>
<protein>
    <submittedName>
        <fullName evidence="2">Uncharacterized protein</fullName>
    </submittedName>
</protein>
<organism evidence="2 3">
    <name type="scientific">Ilex paraguariensis</name>
    <name type="common">yerba mate</name>
    <dbReference type="NCBI Taxonomy" id="185542"/>
    <lineage>
        <taxon>Eukaryota</taxon>
        <taxon>Viridiplantae</taxon>
        <taxon>Streptophyta</taxon>
        <taxon>Embryophyta</taxon>
        <taxon>Tracheophyta</taxon>
        <taxon>Spermatophyta</taxon>
        <taxon>Magnoliopsida</taxon>
        <taxon>eudicotyledons</taxon>
        <taxon>Gunneridae</taxon>
        <taxon>Pentapetalae</taxon>
        <taxon>asterids</taxon>
        <taxon>campanulids</taxon>
        <taxon>Aquifoliales</taxon>
        <taxon>Aquifoliaceae</taxon>
        <taxon>Ilex</taxon>
    </lineage>
</organism>